<reference evidence="2" key="1">
    <citation type="submission" date="2017-09" db="EMBL/GenBank/DDBJ databases">
        <authorList>
            <person name="Regsiter A."/>
            <person name="William W."/>
        </authorList>
    </citation>
    <scope>NUCLEOTIDE SEQUENCE [LARGE SCALE GENOMIC DNA]</scope>
    <source>
        <strain evidence="2">500-1</strain>
    </source>
</reference>
<accession>A0A2C8F348</accession>
<organism evidence="1 2">
    <name type="scientific">Pseudodesulfovibrio profundus</name>
    <dbReference type="NCBI Taxonomy" id="57320"/>
    <lineage>
        <taxon>Bacteria</taxon>
        <taxon>Pseudomonadati</taxon>
        <taxon>Thermodesulfobacteriota</taxon>
        <taxon>Desulfovibrionia</taxon>
        <taxon>Desulfovibrionales</taxon>
        <taxon>Desulfovibrionaceae</taxon>
    </lineage>
</organism>
<gene>
    <name evidence="1" type="ORF">DPRO_0049</name>
</gene>
<dbReference type="AlphaFoldDB" id="A0A2C8F348"/>
<evidence type="ECO:0008006" key="3">
    <source>
        <dbReference type="Google" id="ProtNLM"/>
    </source>
</evidence>
<name>A0A2C8F348_9BACT</name>
<keyword evidence="2" id="KW-1185">Reference proteome</keyword>
<dbReference type="Proteomes" id="UP000219215">
    <property type="component" value="Chromosome DPRO"/>
</dbReference>
<dbReference type="KEGG" id="pprf:DPRO_0049"/>
<protein>
    <recommendedName>
        <fullName evidence="3">Flagellar protein FliT</fullName>
    </recommendedName>
</protein>
<sequence length="118" mass="13586">MAARREMLDQALSIGRRELGFLADGDVFEAEKLAKDRERILDEAINDLDRAHLEQLSDKLVEMRSLQNDITDEARKLHSSLKQDLLSMRKQNKRIAGYSFGAGNMPRLARQRFINKKS</sequence>
<dbReference type="RefSeq" id="WP_097010265.1">
    <property type="nucleotide sequence ID" value="NZ_LT907975.1"/>
</dbReference>
<dbReference type="OrthoDB" id="5472137at2"/>
<evidence type="ECO:0000313" key="1">
    <source>
        <dbReference type="EMBL" id="SOB56926.1"/>
    </source>
</evidence>
<evidence type="ECO:0000313" key="2">
    <source>
        <dbReference type="Proteomes" id="UP000219215"/>
    </source>
</evidence>
<dbReference type="EMBL" id="LT907975">
    <property type="protein sequence ID" value="SOB56926.1"/>
    <property type="molecule type" value="Genomic_DNA"/>
</dbReference>
<proteinExistence type="predicted"/>